<protein>
    <recommendedName>
        <fullName evidence="3">Pathogenesis-related transcriptional factor and ERF protein</fullName>
    </recommendedName>
</protein>
<evidence type="ECO:0000313" key="2">
    <source>
        <dbReference type="Proteomes" id="UP000003856"/>
    </source>
</evidence>
<dbReference type="SUPFAM" id="SSF54060">
    <property type="entry name" value="His-Me finger endonucleases"/>
    <property type="match status" value="1"/>
</dbReference>
<dbReference type="InterPro" id="IPR044925">
    <property type="entry name" value="His-Me_finger_sf"/>
</dbReference>
<reference evidence="1 2" key="1">
    <citation type="submission" date="2009-05" db="EMBL/GenBank/DDBJ databases">
        <title>The draft genome of Acidovorax delafieldii 2AN.</title>
        <authorList>
            <consortium name="US DOE Joint Genome Institute (JGI-PGF)"/>
            <person name="Lucas S."/>
            <person name="Copeland A."/>
            <person name="Lapidus A."/>
            <person name="Glavina del Rio T."/>
            <person name="Tice H."/>
            <person name="Bruce D."/>
            <person name="Goodwin L."/>
            <person name="Pitluck S."/>
            <person name="Larimer F."/>
            <person name="Land M.L."/>
            <person name="Hauser L."/>
            <person name="Shelobolina E.S."/>
            <person name="Picardal F."/>
            <person name="Roden E."/>
            <person name="Emerson D."/>
        </authorList>
    </citation>
    <scope>NUCLEOTIDE SEQUENCE [LARGE SCALE GENOMIC DNA]</scope>
    <source>
        <strain evidence="1 2">2AN</strain>
    </source>
</reference>
<dbReference type="EMBL" id="ACQT01000014">
    <property type="protein sequence ID" value="EER61525.1"/>
    <property type="molecule type" value="Genomic_DNA"/>
</dbReference>
<name>C5T1T0_ACIDE</name>
<organism evidence="1 2">
    <name type="scientific">Acidovorax delafieldii 2AN</name>
    <dbReference type="NCBI Taxonomy" id="573060"/>
    <lineage>
        <taxon>Bacteria</taxon>
        <taxon>Pseudomonadati</taxon>
        <taxon>Pseudomonadota</taxon>
        <taxon>Betaproteobacteria</taxon>
        <taxon>Burkholderiales</taxon>
        <taxon>Comamonadaceae</taxon>
        <taxon>Acidovorax</taxon>
    </lineage>
</organism>
<dbReference type="AlphaFoldDB" id="C5T1T0"/>
<evidence type="ECO:0008006" key="3">
    <source>
        <dbReference type="Google" id="ProtNLM"/>
    </source>
</evidence>
<comment type="caution">
    <text evidence="1">The sequence shown here is derived from an EMBL/GenBank/DDBJ whole genome shotgun (WGS) entry which is preliminary data.</text>
</comment>
<proteinExistence type="predicted"/>
<keyword evidence="2" id="KW-1185">Reference proteome</keyword>
<gene>
    <name evidence="1" type="ORF">AcdelDRAFT_0860</name>
</gene>
<accession>C5T1T0</accession>
<dbReference type="RefSeq" id="WP_005793751.1">
    <property type="nucleotide sequence ID" value="NZ_ACQT01000014.1"/>
</dbReference>
<dbReference type="Proteomes" id="UP000003856">
    <property type="component" value="Unassembled WGS sequence"/>
</dbReference>
<evidence type="ECO:0000313" key="1">
    <source>
        <dbReference type="EMBL" id="EER61525.1"/>
    </source>
</evidence>
<dbReference type="Gene3D" id="3.90.75.20">
    <property type="match status" value="1"/>
</dbReference>
<dbReference type="PATRIC" id="fig|573060.9.peg.4287"/>
<dbReference type="OrthoDB" id="8974199at2"/>
<sequence>MNSNDSLPVEVPLSQGTFAKVDRADLPLVAQHRWHMVRCGQQRYAATNVPKDGGGYKRLYMHRLLAGADGLLVDHFNRDGLDNTRANLRPCDYTQNNLNRQSVRDLAKGVYAQGSGYVVKAKVRKQMHYLGFFADLAQAEAAASTLFAVYGNDARFIAGTQGAQHVSA</sequence>